<gene>
    <name evidence="8" type="primary">corA</name>
    <name evidence="9" type="ORF">J2S13_001226</name>
</gene>
<name>A0AAJ1SYG7_9BACI</name>
<comment type="function">
    <text evidence="8">Mediates influx of magnesium ions.</text>
</comment>
<dbReference type="CDD" id="cd12831">
    <property type="entry name" value="TmCorA-like_u2"/>
    <property type="match status" value="1"/>
</dbReference>
<evidence type="ECO:0000256" key="2">
    <source>
        <dbReference type="ARBA" id="ARBA00009765"/>
    </source>
</evidence>
<evidence type="ECO:0000313" key="10">
    <source>
        <dbReference type="Proteomes" id="UP001237207"/>
    </source>
</evidence>
<evidence type="ECO:0000256" key="5">
    <source>
        <dbReference type="ARBA" id="ARBA00022692"/>
    </source>
</evidence>
<keyword evidence="4 8" id="KW-1003">Cell membrane</keyword>
<dbReference type="RefSeq" id="WP_307256821.1">
    <property type="nucleotide sequence ID" value="NZ_JAUSUC010000011.1"/>
</dbReference>
<keyword evidence="5 8" id="KW-0812">Transmembrane</keyword>
<dbReference type="InterPro" id="IPR002523">
    <property type="entry name" value="MgTranspt_CorA/ZnTranspt_ZntB"/>
</dbReference>
<reference evidence="9" key="1">
    <citation type="submission" date="2023-07" db="EMBL/GenBank/DDBJ databases">
        <title>Genomic Encyclopedia of Type Strains, Phase IV (KMG-IV): sequencing the most valuable type-strain genomes for metagenomic binning, comparative biology and taxonomic classification.</title>
        <authorList>
            <person name="Goeker M."/>
        </authorList>
    </citation>
    <scope>NUCLEOTIDE SEQUENCE</scope>
    <source>
        <strain evidence="9">DSM 23947</strain>
    </source>
</reference>
<dbReference type="SUPFAM" id="SSF143865">
    <property type="entry name" value="CorA soluble domain-like"/>
    <property type="match status" value="1"/>
</dbReference>
<dbReference type="GO" id="GO:0005886">
    <property type="term" value="C:plasma membrane"/>
    <property type="evidence" value="ECO:0007669"/>
    <property type="project" value="UniProtKB-SubCell"/>
</dbReference>
<keyword evidence="7 8" id="KW-0472">Membrane</keyword>
<accession>A0AAJ1SYG7</accession>
<dbReference type="GO" id="GO:0050897">
    <property type="term" value="F:cobalt ion binding"/>
    <property type="evidence" value="ECO:0007669"/>
    <property type="project" value="TreeGrafter"/>
</dbReference>
<dbReference type="Pfam" id="PF01544">
    <property type="entry name" value="CorA"/>
    <property type="match status" value="1"/>
</dbReference>
<comment type="similarity">
    <text evidence="2 8">Belongs to the CorA metal ion transporter (MIT) (TC 1.A.35) family.</text>
</comment>
<dbReference type="InterPro" id="IPR004488">
    <property type="entry name" value="Mg/Co-transport_prot_CorA"/>
</dbReference>
<feature type="transmembrane region" description="Helical" evidence="8">
    <location>
        <begin position="289"/>
        <end position="317"/>
    </location>
</feature>
<dbReference type="InterPro" id="IPR045863">
    <property type="entry name" value="CorA_TM1_TM2"/>
</dbReference>
<dbReference type="SUPFAM" id="SSF144083">
    <property type="entry name" value="Magnesium transport protein CorA, transmembrane region"/>
    <property type="match status" value="1"/>
</dbReference>
<evidence type="ECO:0000256" key="6">
    <source>
        <dbReference type="ARBA" id="ARBA00022989"/>
    </source>
</evidence>
<dbReference type="NCBIfam" id="TIGR00383">
    <property type="entry name" value="corA"/>
    <property type="match status" value="1"/>
</dbReference>
<dbReference type="GO" id="GO:0000287">
    <property type="term" value="F:magnesium ion binding"/>
    <property type="evidence" value="ECO:0007669"/>
    <property type="project" value="TreeGrafter"/>
</dbReference>
<evidence type="ECO:0000256" key="3">
    <source>
        <dbReference type="ARBA" id="ARBA00022448"/>
    </source>
</evidence>
<sequence length="331" mass="39614">MIRTCVLKKDGEVMYNVPLQDVKKTDVSWYWVDFSDTTRKEEKLLGHFFRFHPLAIEDCLDSRSERPKVDFYDTYFFFLVHAINQATLEAYEVDIFISDQFIVTFHKQQVRALNNLWDQIQKDDILKEGPFLVLHSIVDKLVDDYFPPVYRIEDQLNQIEDNTEDESINELMDKIFDIRHDMSKLRRSFIPMRDLLYRMLNSVRLESVHKHKLYFHDIYDHLIKLVEMLESYREFSSDIRDNYLSISSNRMNTTMMTLTVITTIFMPLTFIVGIYGMNFDHMPELHFKYGYFFILGIMSLIALIMVTIFMKVGWLRLGKKKLKGKRKIQLK</sequence>
<dbReference type="PANTHER" id="PTHR46494:SF1">
    <property type="entry name" value="CORA FAMILY METAL ION TRANSPORTER (EUROFUNG)"/>
    <property type="match status" value="1"/>
</dbReference>
<keyword evidence="6 8" id="KW-1133">Transmembrane helix</keyword>
<dbReference type="FunFam" id="1.20.58.340:FF:000012">
    <property type="entry name" value="Magnesium transport protein CorA"/>
    <property type="match status" value="1"/>
</dbReference>
<dbReference type="GO" id="GO:0015087">
    <property type="term" value="F:cobalt ion transmembrane transporter activity"/>
    <property type="evidence" value="ECO:0007669"/>
    <property type="project" value="UniProtKB-UniRule"/>
</dbReference>
<proteinExistence type="inferred from homology"/>
<evidence type="ECO:0000256" key="1">
    <source>
        <dbReference type="ARBA" id="ARBA00004651"/>
    </source>
</evidence>
<dbReference type="GO" id="GO:0015095">
    <property type="term" value="F:magnesium ion transmembrane transporter activity"/>
    <property type="evidence" value="ECO:0007669"/>
    <property type="project" value="UniProtKB-UniRule"/>
</dbReference>
<keyword evidence="3 8" id="KW-0813">Transport</keyword>
<dbReference type="InterPro" id="IPR045861">
    <property type="entry name" value="CorA_cytoplasmic_dom"/>
</dbReference>
<keyword evidence="8" id="KW-0406">Ion transport</keyword>
<dbReference type="Gene3D" id="1.20.58.340">
    <property type="entry name" value="Magnesium transport protein CorA, transmembrane region"/>
    <property type="match status" value="2"/>
</dbReference>
<evidence type="ECO:0000313" key="9">
    <source>
        <dbReference type="EMBL" id="MDQ0214829.1"/>
    </source>
</evidence>
<evidence type="ECO:0000256" key="7">
    <source>
        <dbReference type="ARBA" id="ARBA00023136"/>
    </source>
</evidence>
<dbReference type="Gene3D" id="3.30.460.20">
    <property type="entry name" value="CorA soluble domain-like"/>
    <property type="match status" value="1"/>
</dbReference>
<keyword evidence="10" id="KW-1185">Reference proteome</keyword>
<evidence type="ECO:0000256" key="4">
    <source>
        <dbReference type="ARBA" id="ARBA00022475"/>
    </source>
</evidence>
<evidence type="ECO:0000256" key="8">
    <source>
        <dbReference type="RuleBase" id="RU362010"/>
    </source>
</evidence>
<organism evidence="9 10">
    <name type="scientific">Oikeobacillus pervagus</name>
    <dbReference type="NCBI Taxonomy" id="1325931"/>
    <lineage>
        <taxon>Bacteria</taxon>
        <taxon>Bacillati</taxon>
        <taxon>Bacillota</taxon>
        <taxon>Bacilli</taxon>
        <taxon>Bacillales</taxon>
        <taxon>Bacillaceae</taxon>
        <taxon>Oikeobacillus</taxon>
    </lineage>
</organism>
<dbReference type="EMBL" id="JAUSUC010000011">
    <property type="protein sequence ID" value="MDQ0214829.1"/>
    <property type="molecule type" value="Genomic_DNA"/>
</dbReference>
<protein>
    <recommendedName>
        <fullName evidence="8">Magnesium transport protein CorA</fullName>
    </recommendedName>
</protein>
<dbReference type="PANTHER" id="PTHR46494">
    <property type="entry name" value="CORA FAMILY METAL ION TRANSPORTER (EUROFUNG)"/>
    <property type="match status" value="1"/>
</dbReference>
<dbReference type="AlphaFoldDB" id="A0AAJ1SYG7"/>
<comment type="subcellular location">
    <subcellularLocation>
        <location evidence="1">Cell membrane</location>
        <topology evidence="1">Multi-pass membrane protein</topology>
    </subcellularLocation>
    <subcellularLocation>
        <location evidence="8">Membrane</location>
        <topology evidence="8">Multi-pass membrane protein</topology>
    </subcellularLocation>
</comment>
<feature type="transmembrane region" description="Helical" evidence="8">
    <location>
        <begin position="255"/>
        <end position="277"/>
    </location>
</feature>
<comment type="caution">
    <text evidence="9">The sequence shown here is derived from an EMBL/GenBank/DDBJ whole genome shotgun (WGS) entry which is preliminary data.</text>
</comment>
<dbReference type="Proteomes" id="UP001237207">
    <property type="component" value="Unassembled WGS sequence"/>
</dbReference>
<keyword evidence="8" id="KW-0460">Magnesium</keyword>